<feature type="region of interest" description="Disordered" evidence="1">
    <location>
        <begin position="84"/>
        <end position="129"/>
    </location>
</feature>
<dbReference type="EMBL" id="JASPKY010000229">
    <property type="protein sequence ID" value="KAK9718374.1"/>
    <property type="molecule type" value="Genomic_DNA"/>
</dbReference>
<evidence type="ECO:0000313" key="2">
    <source>
        <dbReference type="EMBL" id="KAK9718374.1"/>
    </source>
</evidence>
<organism evidence="2 3">
    <name type="scientific">Popillia japonica</name>
    <name type="common">Japanese beetle</name>
    <dbReference type="NCBI Taxonomy" id="7064"/>
    <lineage>
        <taxon>Eukaryota</taxon>
        <taxon>Metazoa</taxon>
        <taxon>Ecdysozoa</taxon>
        <taxon>Arthropoda</taxon>
        <taxon>Hexapoda</taxon>
        <taxon>Insecta</taxon>
        <taxon>Pterygota</taxon>
        <taxon>Neoptera</taxon>
        <taxon>Endopterygota</taxon>
        <taxon>Coleoptera</taxon>
        <taxon>Polyphaga</taxon>
        <taxon>Scarabaeiformia</taxon>
        <taxon>Scarabaeidae</taxon>
        <taxon>Rutelinae</taxon>
        <taxon>Popillia</taxon>
    </lineage>
</organism>
<evidence type="ECO:0000256" key="1">
    <source>
        <dbReference type="SAM" id="MobiDB-lite"/>
    </source>
</evidence>
<evidence type="ECO:0000313" key="3">
    <source>
        <dbReference type="Proteomes" id="UP001458880"/>
    </source>
</evidence>
<keyword evidence="3" id="KW-1185">Reference proteome</keyword>
<reference evidence="2 3" key="1">
    <citation type="journal article" date="2024" name="BMC Genomics">
        <title>De novo assembly and annotation of Popillia japonica's genome with initial clues to its potential as an invasive pest.</title>
        <authorList>
            <person name="Cucini C."/>
            <person name="Boschi S."/>
            <person name="Funari R."/>
            <person name="Cardaioli E."/>
            <person name="Iannotti N."/>
            <person name="Marturano G."/>
            <person name="Paoli F."/>
            <person name="Bruttini M."/>
            <person name="Carapelli A."/>
            <person name="Frati F."/>
            <person name="Nardi F."/>
        </authorList>
    </citation>
    <scope>NUCLEOTIDE SEQUENCE [LARGE SCALE GENOMIC DNA]</scope>
    <source>
        <strain evidence="2">DMR45628</strain>
    </source>
</reference>
<dbReference type="AlphaFoldDB" id="A0AAW1KHS9"/>
<sequence>MSRPSGAAPRVRVAGNPAPAIPVDYRGKLTALRNTFEFVRGTEGPPPDYVDMNEHIENEYRSVSMTAEGKIVVVLRTGVVTPATDQERVEPQNTPVPAETPKKAGVVTPATDQERVEPQNTPVPAETPKKAKITMRRVAFIDPMTKFPSDEIPPGYHDAGFQEGLRIVWYHDAGFQEGLRIVWRVEGCLVVALAYY</sequence>
<comment type="caution">
    <text evidence="2">The sequence shown here is derived from an EMBL/GenBank/DDBJ whole genome shotgun (WGS) entry which is preliminary data.</text>
</comment>
<proteinExistence type="predicted"/>
<protein>
    <submittedName>
        <fullName evidence="2">Uncharacterized protein</fullName>
    </submittedName>
</protein>
<gene>
    <name evidence="2" type="ORF">QE152_g23219</name>
</gene>
<accession>A0AAW1KHS9</accession>
<feature type="region of interest" description="Disordered" evidence="1">
    <location>
        <begin position="1"/>
        <end position="20"/>
    </location>
</feature>
<name>A0AAW1KHS9_POPJA</name>
<dbReference type="Proteomes" id="UP001458880">
    <property type="component" value="Unassembled WGS sequence"/>
</dbReference>